<evidence type="ECO:0000256" key="1">
    <source>
        <dbReference type="ARBA" id="ARBA00004141"/>
    </source>
</evidence>
<keyword evidence="2 6" id="KW-0812">Transmembrane</keyword>
<dbReference type="InterPro" id="IPR007016">
    <property type="entry name" value="O-antigen_ligase-rel_domated"/>
</dbReference>
<evidence type="ECO:0000259" key="7">
    <source>
        <dbReference type="Pfam" id="PF04932"/>
    </source>
</evidence>
<feature type="transmembrane region" description="Helical" evidence="6">
    <location>
        <begin position="30"/>
        <end position="48"/>
    </location>
</feature>
<comment type="subcellular location">
    <subcellularLocation>
        <location evidence="1">Membrane</location>
        <topology evidence="1">Multi-pass membrane protein</topology>
    </subcellularLocation>
</comment>
<dbReference type="PANTHER" id="PTHR37422:SF23">
    <property type="entry name" value="TEICHURONIC ACID BIOSYNTHESIS PROTEIN TUAE"/>
    <property type="match status" value="1"/>
</dbReference>
<dbReference type="STRING" id="688269.Theth_0614"/>
<dbReference type="AlphaFoldDB" id="F7YXQ8"/>
<dbReference type="RefSeq" id="WP_013931925.1">
    <property type="nucleotide sequence ID" value="NC_015707.1"/>
</dbReference>
<feature type="transmembrane region" description="Helical" evidence="6">
    <location>
        <begin position="90"/>
        <end position="111"/>
    </location>
</feature>
<organism evidence="8 9">
    <name type="scientific">Pseudothermotoga thermarum DSM 5069</name>
    <dbReference type="NCBI Taxonomy" id="688269"/>
    <lineage>
        <taxon>Bacteria</taxon>
        <taxon>Thermotogati</taxon>
        <taxon>Thermotogota</taxon>
        <taxon>Thermotogae</taxon>
        <taxon>Thermotogales</taxon>
        <taxon>Thermotogaceae</taxon>
        <taxon>Pseudothermotoga</taxon>
    </lineage>
</organism>
<dbReference type="InterPro" id="IPR051533">
    <property type="entry name" value="WaaL-like"/>
</dbReference>
<feature type="transmembrane region" description="Helical" evidence="6">
    <location>
        <begin position="123"/>
        <end position="145"/>
    </location>
</feature>
<feature type="transmembrane region" description="Helical" evidence="6">
    <location>
        <begin position="267"/>
        <end position="284"/>
    </location>
</feature>
<keyword evidence="3 6" id="KW-1133">Transmembrane helix</keyword>
<protein>
    <submittedName>
        <fullName evidence="8">O-antigen polymerase</fullName>
    </submittedName>
</protein>
<sequence length="1008" mass="116878" precursor="true">MTKVEEIFFHLMIIVVALLAGKKFTYEFSVPKYAALATIFGIMLLILLPKLIKRKKLDIYISFANLSWLLFAVASFVSIVYVLLENSYYVLYSTNVAFFILLTVILSIYISNRFFSKETITKAMLTFVGTGVVIAIDSLLAYYVGRSIFLGRFDQRFSKMNILGTIGNPIFVANYMTMLLPIAFYFVFADDYGWKNKGKIAKLTTKIFCFVAFLLFLTVDLLCQTRSEYIAMFLSFAAFWILYFAYSRNKKVDDEKENQSNKRLRRILTALLAICSLVVFWLFGTNNPLTQGKAIAPRFTPEVIAADADTRILAWLAAVEQWKESKVIGTGIGTYQIKAIDMMEKVMREKPKYLYAWENFKRAHNDYVQVLGETGIFGFSSVILLAVALIFYAFAYMRRETSKDNLFLFLSLSSSFIAFMVQSFFSFPGQLMPNALLAIFVASVAVGRYFNRWFVLAKNVDLSGFKKFTAVVLAFFVVIFSIYFTWNYFLSEYNFKWGEYSFKMIEALSKQKSQLQEYEKLYAQKFKELESLSGEFARLRPENYPVKGIEGERQRLLEIANIRASLQKSLETIRKNIVEIDEKILEHENKARERFIKSVKINHTYGKSHFYLSSLALRSSRIEKIQKVLESGNYLPLEQRFDDIQKVIFPDYRSADLLFLSEFASSYSETIALLQAALDSCDLFKTSLKSFNERNTYKALAMRYAAIYILLDQLESKLVENGMPFDRNNFSKLKDQIVLEFENFARKTIEKLPGAWNKYPDWKNIDYARAFSGEDIYRVVAKSAEDTGDKRLNEFIVWVAEKEIWACENMAKKGVWAVPNGAIDSICVLIGRIMREDEKRGKEFVENVLGMYKSSYERLKVDLQKIQVEKAVEQYIDQVKDGVVKILNDLKVDKNRILTIETSIKRLEGELRRLLSSLDWKIVARYEVNFLIKDGQHRKKVLLSNYLSDEIRRHIEEITGKIVTDQTTLAKFKENLSGVVKNIPFDLLLWERINRFISYYDVLAEYFE</sequence>
<name>F7YXQ8_9THEM</name>
<evidence type="ECO:0000256" key="6">
    <source>
        <dbReference type="SAM" id="Phobius"/>
    </source>
</evidence>
<dbReference type="GO" id="GO:0016020">
    <property type="term" value="C:membrane"/>
    <property type="evidence" value="ECO:0007669"/>
    <property type="project" value="UniProtKB-SubCell"/>
</dbReference>
<evidence type="ECO:0000256" key="3">
    <source>
        <dbReference type="ARBA" id="ARBA00022989"/>
    </source>
</evidence>
<feature type="coiled-coil region" evidence="5">
    <location>
        <begin position="563"/>
        <end position="590"/>
    </location>
</feature>
<feature type="domain" description="O-antigen ligase-related" evidence="7">
    <location>
        <begin position="212"/>
        <end position="381"/>
    </location>
</feature>
<keyword evidence="4 6" id="KW-0472">Membrane</keyword>
<evidence type="ECO:0000256" key="2">
    <source>
        <dbReference type="ARBA" id="ARBA00022692"/>
    </source>
</evidence>
<reference evidence="8 9" key="1">
    <citation type="submission" date="2010-11" db="EMBL/GenBank/DDBJ databases">
        <title>The complete genome of Thermotoga thermarum DSM 5069.</title>
        <authorList>
            <consortium name="US DOE Joint Genome Institute (JGI-PGF)"/>
            <person name="Lucas S."/>
            <person name="Copeland A."/>
            <person name="Lapidus A."/>
            <person name="Bruce D."/>
            <person name="Goodwin L."/>
            <person name="Pitluck S."/>
            <person name="Kyrpides N."/>
            <person name="Mavromatis K."/>
            <person name="Ivanova N."/>
            <person name="Zeytun A."/>
            <person name="Brettin T."/>
            <person name="Detter J.C."/>
            <person name="Tapia R."/>
            <person name="Han C."/>
            <person name="Land M."/>
            <person name="Hauser L."/>
            <person name="Markowitz V."/>
            <person name="Cheng J.-F."/>
            <person name="Hugenholtz P."/>
            <person name="Woyke T."/>
            <person name="Wu D."/>
            <person name="Spring S."/>
            <person name="Schroeder M."/>
            <person name="Brambilla E."/>
            <person name="Klenk H.-P."/>
            <person name="Eisen J.A."/>
        </authorList>
    </citation>
    <scope>NUCLEOTIDE SEQUENCE [LARGE SCALE GENOMIC DNA]</scope>
    <source>
        <strain evidence="8 9">DSM 5069</strain>
    </source>
</reference>
<dbReference type="EMBL" id="CP002351">
    <property type="protein sequence ID" value="AEH50702.1"/>
    <property type="molecule type" value="Genomic_DNA"/>
</dbReference>
<dbReference type="HOGENOM" id="CLU_011262_0_0_0"/>
<feature type="transmembrane region" description="Helical" evidence="6">
    <location>
        <begin position="200"/>
        <end position="217"/>
    </location>
</feature>
<feature type="transmembrane region" description="Helical" evidence="6">
    <location>
        <begin position="470"/>
        <end position="489"/>
    </location>
</feature>
<feature type="transmembrane region" description="Helical" evidence="6">
    <location>
        <begin position="7"/>
        <end position="24"/>
    </location>
</feature>
<dbReference type="Proteomes" id="UP000006804">
    <property type="component" value="Chromosome"/>
</dbReference>
<keyword evidence="5" id="KW-0175">Coiled coil</keyword>
<feature type="transmembrane region" description="Helical" evidence="6">
    <location>
        <begin position="375"/>
        <end position="394"/>
    </location>
</feature>
<feature type="coiled-coil region" evidence="5">
    <location>
        <begin position="508"/>
        <end position="535"/>
    </location>
</feature>
<dbReference type="PANTHER" id="PTHR37422">
    <property type="entry name" value="TEICHURONIC ACID BIOSYNTHESIS PROTEIN TUAE"/>
    <property type="match status" value="1"/>
</dbReference>
<feature type="transmembrane region" description="Helical" evidence="6">
    <location>
        <begin position="60"/>
        <end position="84"/>
    </location>
</feature>
<feature type="transmembrane region" description="Helical" evidence="6">
    <location>
        <begin position="165"/>
        <end position="188"/>
    </location>
</feature>
<dbReference type="OrthoDB" id="36138at2"/>
<gene>
    <name evidence="8" type="ORF">Theth_0614</name>
</gene>
<dbReference type="Pfam" id="PF04932">
    <property type="entry name" value="Wzy_C"/>
    <property type="match status" value="1"/>
</dbReference>
<feature type="transmembrane region" description="Helical" evidence="6">
    <location>
        <begin position="431"/>
        <end position="450"/>
    </location>
</feature>
<keyword evidence="9" id="KW-1185">Reference proteome</keyword>
<evidence type="ECO:0000313" key="8">
    <source>
        <dbReference type="EMBL" id="AEH50702.1"/>
    </source>
</evidence>
<evidence type="ECO:0000256" key="4">
    <source>
        <dbReference type="ARBA" id="ARBA00023136"/>
    </source>
</evidence>
<feature type="transmembrane region" description="Helical" evidence="6">
    <location>
        <begin position="229"/>
        <end position="246"/>
    </location>
</feature>
<feature type="transmembrane region" description="Helical" evidence="6">
    <location>
        <begin position="406"/>
        <end position="425"/>
    </location>
</feature>
<dbReference type="eggNOG" id="COG3307">
    <property type="taxonomic scope" value="Bacteria"/>
</dbReference>
<dbReference type="PATRIC" id="fig|688269.3.peg.636"/>
<evidence type="ECO:0000313" key="9">
    <source>
        <dbReference type="Proteomes" id="UP000006804"/>
    </source>
</evidence>
<dbReference type="KEGG" id="tta:Theth_0614"/>
<accession>F7YXQ8</accession>
<evidence type="ECO:0000256" key="5">
    <source>
        <dbReference type="SAM" id="Coils"/>
    </source>
</evidence>
<proteinExistence type="predicted"/>